<accession>A0AAD7DWM0</accession>
<protein>
    <submittedName>
        <fullName evidence="2">Uncharacterized protein</fullName>
    </submittedName>
</protein>
<comment type="caution">
    <text evidence="2">The sequence shown here is derived from an EMBL/GenBank/DDBJ whole genome shotgun (WGS) entry which is preliminary data.</text>
</comment>
<evidence type="ECO:0000256" key="1">
    <source>
        <dbReference type="SAM" id="MobiDB-lite"/>
    </source>
</evidence>
<feature type="compositionally biased region" description="Basic and acidic residues" evidence="1">
    <location>
        <begin position="115"/>
        <end position="127"/>
    </location>
</feature>
<feature type="region of interest" description="Disordered" evidence="1">
    <location>
        <begin position="1"/>
        <end position="127"/>
    </location>
</feature>
<evidence type="ECO:0000313" key="3">
    <source>
        <dbReference type="Proteomes" id="UP001221757"/>
    </source>
</evidence>
<organism evidence="2 3">
    <name type="scientific">Mycena rosella</name>
    <name type="common">Pink bonnet</name>
    <name type="synonym">Agaricus rosellus</name>
    <dbReference type="NCBI Taxonomy" id="1033263"/>
    <lineage>
        <taxon>Eukaryota</taxon>
        <taxon>Fungi</taxon>
        <taxon>Dikarya</taxon>
        <taxon>Basidiomycota</taxon>
        <taxon>Agaricomycotina</taxon>
        <taxon>Agaricomycetes</taxon>
        <taxon>Agaricomycetidae</taxon>
        <taxon>Agaricales</taxon>
        <taxon>Marasmiineae</taxon>
        <taxon>Mycenaceae</taxon>
        <taxon>Mycena</taxon>
    </lineage>
</organism>
<feature type="non-terminal residue" evidence="2">
    <location>
        <position position="1"/>
    </location>
</feature>
<dbReference type="Proteomes" id="UP001221757">
    <property type="component" value="Unassembled WGS sequence"/>
</dbReference>
<feature type="compositionally biased region" description="Basic and acidic residues" evidence="1">
    <location>
        <begin position="91"/>
        <end position="104"/>
    </location>
</feature>
<dbReference type="EMBL" id="JARKIE010000022">
    <property type="protein sequence ID" value="KAJ7699621.1"/>
    <property type="molecule type" value="Genomic_DNA"/>
</dbReference>
<sequence>ALQESITSLLGKRVPEEDAPQGLGRAGKRGRALRERSKPQSRQASDALPVLMPQAGAGELSGFGGGRSLSPGPDDAYEGLSLGDEQSMRVMYEDPGQRGADATRESYWGVARGGGRAEEAAAEHAEE</sequence>
<keyword evidence="3" id="KW-1185">Reference proteome</keyword>
<name>A0AAD7DWM0_MYCRO</name>
<evidence type="ECO:0000313" key="2">
    <source>
        <dbReference type="EMBL" id="KAJ7699621.1"/>
    </source>
</evidence>
<proteinExistence type="predicted"/>
<feature type="non-terminal residue" evidence="2">
    <location>
        <position position="127"/>
    </location>
</feature>
<reference evidence="2" key="1">
    <citation type="submission" date="2023-03" db="EMBL/GenBank/DDBJ databases">
        <title>Massive genome expansion in bonnet fungi (Mycena s.s.) driven by repeated elements and novel gene families across ecological guilds.</title>
        <authorList>
            <consortium name="Lawrence Berkeley National Laboratory"/>
            <person name="Harder C.B."/>
            <person name="Miyauchi S."/>
            <person name="Viragh M."/>
            <person name="Kuo A."/>
            <person name="Thoen E."/>
            <person name="Andreopoulos B."/>
            <person name="Lu D."/>
            <person name="Skrede I."/>
            <person name="Drula E."/>
            <person name="Henrissat B."/>
            <person name="Morin E."/>
            <person name="Kohler A."/>
            <person name="Barry K."/>
            <person name="LaButti K."/>
            <person name="Morin E."/>
            <person name="Salamov A."/>
            <person name="Lipzen A."/>
            <person name="Mereny Z."/>
            <person name="Hegedus B."/>
            <person name="Baldrian P."/>
            <person name="Stursova M."/>
            <person name="Weitz H."/>
            <person name="Taylor A."/>
            <person name="Grigoriev I.V."/>
            <person name="Nagy L.G."/>
            <person name="Martin F."/>
            <person name="Kauserud H."/>
        </authorList>
    </citation>
    <scope>NUCLEOTIDE SEQUENCE</scope>
    <source>
        <strain evidence="2">CBHHK067</strain>
    </source>
</reference>
<dbReference type="AlphaFoldDB" id="A0AAD7DWM0"/>
<gene>
    <name evidence="2" type="ORF">B0H17DRAFT_1049054</name>
</gene>